<name>A0A089Z0R9_STRGA</name>
<dbReference type="PRINTS" id="PR01543">
    <property type="entry name" value="ANATRNSFRASE"/>
</dbReference>
<dbReference type="SUPFAM" id="SSF54001">
    <property type="entry name" value="Cysteine proteinases"/>
    <property type="match status" value="1"/>
</dbReference>
<dbReference type="Pfam" id="PF00797">
    <property type="entry name" value="Acetyltransf_2"/>
    <property type="match status" value="1"/>
</dbReference>
<dbReference type="Gene3D" id="3.30.2140.10">
    <property type="entry name" value="Arylamine N-acetyltransferase"/>
    <property type="match status" value="1"/>
</dbReference>
<accession>A0A089Z0R9</accession>
<reference evidence="4" key="1">
    <citation type="journal article" date="2015" name="J. Biotechnol.">
        <title>Complete genome sequence of the actinobacterium Streptomyces glaucescens GLA.O (DSM 40922) consisting of a linear chromosome and one linear plasmid.</title>
        <authorList>
            <person name="Ortseifen V."/>
            <person name="Winkler A."/>
            <person name="Albersmeier A."/>
            <person name="Wendler S."/>
            <person name="Puhler A."/>
            <person name="Kalinowski J."/>
            <person name="Ruckert C."/>
        </authorList>
    </citation>
    <scope>NUCLEOTIDE SEQUENCE [LARGE SCALE GENOMIC DNA]</scope>
    <source>
        <strain evidence="4">DSM 40922 / GLA O</strain>
    </source>
</reference>
<keyword evidence="4" id="KW-1185">Reference proteome</keyword>
<dbReference type="Proteomes" id="UP000029482">
    <property type="component" value="Chromosome"/>
</dbReference>
<dbReference type="HOGENOM" id="CLU_049918_1_0_11"/>
<dbReference type="eggNOG" id="COG2162">
    <property type="taxonomic scope" value="Bacteria"/>
</dbReference>
<dbReference type="GO" id="GO:0016407">
    <property type="term" value="F:acetyltransferase activity"/>
    <property type="evidence" value="ECO:0007669"/>
    <property type="project" value="InterPro"/>
</dbReference>
<dbReference type="EMBL" id="CP009438">
    <property type="protein sequence ID" value="AIR99430.1"/>
    <property type="molecule type" value="Genomic_DNA"/>
</dbReference>
<dbReference type="Gene3D" id="2.40.128.150">
    <property type="entry name" value="Cysteine proteinases"/>
    <property type="match status" value="1"/>
</dbReference>
<evidence type="ECO:0000256" key="1">
    <source>
        <dbReference type="ARBA" id="ARBA00006547"/>
    </source>
</evidence>
<dbReference type="PANTHER" id="PTHR11786">
    <property type="entry name" value="N-HYDROXYARYLAMINE O-ACETYLTRANSFERASE"/>
    <property type="match status" value="1"/>
</dbReference>
<protein>
    <submittedName>
        <fullName evidence="3">Putative acetyltransferase</fullName>
    </submittedName>
</protein>
<dbReference type="AlphaFoldDB" id="A0A089Z0R9"/>
<gene>
    <name evidence="3" type="ORF">SGLAU_17335</name>
</gene>
<organism evidence="3 4">
    <name type="scientific">Streptomyces glaucescens</name>
    <dbReference type="NCBI Taxonomy" id="1907"/>
    <lineage>
        <taxon>Bacteria</taxon>
        <taxon>Bacillati</taxon>
        <taxon>Actinomycetota</taxon>
        <taxon>Actinomycetes</taxon>
        <taxon>Kitasatosporales</taxon>
        <taxon>Streptomycetaceae</taxon>
        <taxon>Streptomyces</taxon>
    </lineage>
</organism>
<evidence type="ECO:0000313" key="3">
    <source>
        <dbReference type="EMBL" id="AIR99430.1"/>
    </source>
</evidence>
<evidence type="ECO:0000256" key="2">
    <source>
        <dbReference type="RuleBase" id="RU003452"/>
    </source>
</evidence>
<comment type="similarity">
    <text evidence="1 2">Belongs to the arylamine N-acetyltransferase family.</text>
</comment>
<dbReference type="PANTHER" id="PTHR11786:SF0">
    <property type="entry name" value="ARYLAMINE N-ACETYLTRANSFERASE 4-RELATED"/>
    <property type="match status" value="1"/>
</dbReference>
<keyword evidence="3" id="KW-0808">Transferase</keyword>
<dbReference type="RefSeq" id="WP_078957751.1">
    <property type="nucleotide sequence ID" value="NZ_CP009438.1"/>
</dbReference>
<dbReference type="KEGG" id="sgu:SGLAU_17335"/>
<dbReference type="STRING" id="1907.SGLAU_17335"/>
<evidence type="ECO:0000313" key="4">
    <source>
        <dbReference type="Proteomes" id="UP000029482"/>
    </source>
</evidence>
<dbReference type="InterPro" id="IPR038765">
    <property type="entry name" value="Papain-like_cys_pep_sf"/>
</dbReference>
<sequence>MTDVTDATQPRTLDEARVDAYLARIGAGRPEKPDLDALRLLQERHCLTVPFENLDYHLDTDIHMDERAVEKVVDRRRGGGCYEVNPAFALLLRSLGYAVEILPGQVYRPEGPGPFLGHLALRVRVDEVDWLVDVGFGRNSRRPLRFDVTGPQEDPHGTYEVRPNEEFGGHEVHLNGKPLYRVGERPVRVADFAPTLWWWRTAPESPFLQDLFCSLPTEDGGRITLKGDRLTVVTPEGRGTEELPDEESVLAAYREHFGIVLGRLPKDPSGSARIQLS</sequence>
<dbReference type="InterPro" id="IPR001447">
    <property type="entry name" value="Arylamine_N-AcTrfase"/>
</dbReference>
<proteinExistence type="inferred from homology"/>